<dbReference type="AlphaFoldDB" id="A0AAW2IPT8"/>
<reference evidence="1" key="2">
    <citation type="journal article" date="2024" name="Plant">
        <title>Genomic evolution and insights into agronomic trait innovations of Sesamum species.</title>
        <authorList>
            <person name="Miao H."/>
            <person name="Wang L."/>
            <person name="Qu L."/>
            <person name="Liu H."/>
            <person name="Sun Y."/>
            <person name="Le M."/>
            <person name="Wang Q."/>
            <person name="Wei S."/>
            <person name="Zheng Y."/>
            <person name="Lin W."/>
            <person name="Duan Y."/>
            <person name="Cao H."/>
            <person name="Xiong S."/>
            <person name="Wang X."/>
            <person name="Wei L."/>
            <person name="Li C."/>
            <person name="Ma Q."/>
            <person name="Ju M."/>
            <person name="Zhao R."/>
            <person name="Li G."/>
            <person name="Mu C."/>
            <person name="Tian Q."/>
            <person name="Mei H."/>
            <person name="Zhang T."/>
            <person name="Gao T."/>
            <person name="Zhang H."/>
        </authorList>
    </citation>
    <scope>NUCLEOTIDE SEQUENCE</scope>
    <source>
        <strain evidence="1">G01</strain>
    </source>
</reference>
<gene>
    <name evidence="1" type="ORF">Sangu_2876400</name>
</gene>
<name>A0AAW2IPT8_9LAMI</name>
<evidence type="ECO:0000313" key="1">
    <source>
        <dbReference type="EMBL" id="KAL0283645.1"/>
    </source>
</evidence>
<sequence>MIIPNPSNPMRLINVCLEPLMKELLQLWHMSVRTYDHATDSVFIMQAALMWTVNDLPAYRMAFRWSIARVMGCP</sequence>
<accession>A0AAW2IPT8</accession>
<comment type="caution">
    <text evidence="1">The sequence shown here is derived from an EMBL/GenBank/DDBJ whole genome shotgun (WGS) entry which is preliminary data.</text>
</comment>
<dbReference type="InterPro" id="IPR004242">
    <property type="entry name" value="Transposase_21"/>
</dbReference>
<dbReference type="Pfam" id="PF02992">
    <property type="entry name" value="Transposase_21"/>
    <property type="match status" value="1"/>
</dbReference>
<protein>
    <submittedName>
        <fullName evidence="1">Uncharacterized protein</fullName>
    </submittedName>
</protein>
<feature type="non-terminal residue" evidence="1">
    <location>
        <position position="74"/>
    </location>
</feature>
<organism evidence="1">
    <name type="scientific">Sesamum angustifolium</name>
    <dbReference type="NCBI Taxonomy" id="2727405"/>
    <lineage>
        <taxon>Eukaryota</taxon>
        <taxon>Viridiplantae</taxon>
        <taxon>Streptophyta</taxon>
        <taxon>Embryophyta</taxon>
        <taxon>Tracheophyta</taxon>
        <taxon>Spermatophyta</taxon>
        <taxon>Magnoliopsida</taxon>
        <taxon>eudicotyledons</taxon>
        <taxon>Gunneridae</taxon>
        <taxon>Pentapetalae</taxon>
        <taxon>asterids</taxon>
        <taxon>lamiids</taxon>
        <taxon>Lamiales</taxon>
        <taxon>Pedaliaceae</taxon>
        <taxon>Sesamum</taxon>
    </lineage>
</organism>
<dbReference type="EMBL" id="JACGWK010001708">
    <property type="protein sequence ID" value="KAL0283645.1"/>
    <property type="molecule type" value="Genomic_DNA"/>
</dbReference>
<reference evidence="1" key="1">
    <citation type="submission" date="2020-06" db="EMBL/GenBank/DDBJ databases">
        <authorList>
            <person name="Li T."/>
            <person name="Hu X."/>
            <person name="Zhang T."/>
            <person name="Song X."/>
            <person name="Zhang H."/>
            <person name="Dai N."/>
            <person name="Sheng W."/>
            <person name="Hou X."/>
            <person name="Wei L."/>
        </authorList>
    </citation>
    <scope>NUCLEOTIDE SEQUENCE</scope>
    <source>
        <strain evidence="1">G01</strain>
        <tissue evidence="1">Leaf</tissue>
    </source>
</reference>
<proteinExistence type="predicted"/>